<dbReference type="SUPFAM" id="SSF53901">
    <property type="entry name" value="Thiolase-like"/>
    <property type="match status" value="1"/>
</dbReference>
<reference evidence="5" key="1">
    <citation type="submission" date="2021-01" db="EMBL/GenBank/DDBJ databases">
        <authorList>
            <person name="Corre E."/>
            <person name="Pelletier E."/>
            <person name="Niang G."/>
            <person name="Scheremetjew M."/>
            <person name="Finn R."/>
            <person name="Kale V."/>
            <person name="Holt S."/>
            <person name="Cochrane G."/>
            <person name="Meng A."/>
            <person name="Brown T."/>
            <person name="Cohen L."/>
        </authorList>
    </citation>
    <scope>NUCLEOTIDE SEQUENCE</scope>
    <source>
        <strain evidence="5">OF101</strain>
    </source>
</reference>
<dbReference type="InterPro" id="IPR014030">
    <property type="entry name" value="Ketoacyl_synth_N"/>
</dbReference>
<name>A0A7S1RIZ3_ALECA</name>
<evidence type="ECO:0000256" key="3">
    <source>
        <dbReference type="RuleBase" id="RU003694"/>
    </source>
</evidence>
<evidence type="ECO:0000259" key="4">
    <source>
        <dbReference type="PROSITE" id="PS52004"/>
    </source>
</evidence>
<dbReference type="PANTHER" id="PTHR43775:SF37">
    <property type="entry name" value="SI:DKEY-61P9.11"/>
    <property type="match status" value="1"/>
</dbReference>
<dbReference type="InterPro" id="IPR014031">
    <property type="entry name" value="Ketoacyl_synth_C"/>
</dbReference>
<dbReference type="Pfam" id="PF02801">
    <property type="entry name" value="Ketoacyl-synt_C"/>
    <property type="match status" value="1"/>
</dbReference>
<dbReference type="GO" id="GO:0004312">
    <property type="term" value="F:fatty acid synthase activity"/>
    <property type="evidence" value="ECO:0007669"/>
    <property type="project" value="TreeGrafter"/>
</dbReference>
<dbReference type="InterPro" id="IPR050091">
    <property type="entry name" value="PKS_NRPS_Biosynth_Enz"/>
</dbReference>
<dbReference type="InterPro" id="IPR016039">
    <property type="entry name" value="Thiolase-like"/>
</dbReference>
<dbReference type="GO" id="GO:0006633">
    <property type="term" value="P:fatty acid biosynthetic process"/>
    <property type="evidence" value="ECO:0007669"/>
    <property type="project" value="TreeGrafter"/>
</dbReference>
<dbReference type="CDD" id="cd00833">
    <property type="entry name" value="PKS"/>
    <property type="match status" value="1"/>
</dbReference>
<dbReference type="PANTHER" id="PTHR43775">
    <property type="entry name" value="FATTY ACID SYNTHASE"/>
    <property type="match status" value="1"/>
</dbReference>
<evidence type="ECO:0000256" key="2">
    <source>
        <dbReference type="ARBA" id="ARBA00022553"/>
    </source>
</evidence>
<dbReference type="InterPro" id="IPR020841">
    <property type="entry name" value="PKS_Beta-ketoAc_synthase_dom"/>
</dbReference>
<keyword evidence="3" id="KW-0808">Transferase</keyword>
<keyword evidence="1" id="KW-0596">Phosphopantetheine</keyword>
<dbReference type="EMBL" id="HBGE01073686">
    <property type="protein sequence ID" value="CAD9167404.1"/>
    <property type="molecule type" value="Transcribed_RNA"/>
</dbReference>
<sequence>MPQRPQADSALCMGVDTMIGPLGFSRLSWAGLLSPRGRCLAFDTTADGYIRGEGCAGVWMNPLLHEVDNEFVMDDKKHMLGIASGVYCNNSGKTASLTAPSGAMEQEVITGTLERAEISPLDVEFVDPHAVGNILSDAVEVTGLVRSYRLQGNAGEEMLGLGSAKTLFGNCRPASGIVALLKQLIAGCYGQMMATAHLMRINPHMLVDDVPAMFATDHTPNRMNSSFTGISAKGIGGSNVHAIIWTQVDYNKVSRPKIVETREPISFWPGGGGELEDEQKPNKNYTIVGSWSGWADPQPMESEGKGIYGYTITLGEHALERFHILLDGDANKVLHPKMSDAACDFPVYGPDRAMEADMNYWLINGQPQYVGLAGKEQQALTDREEAGLSWVQTNLKEAGRPGEQYHIQLLVNGQYRSITWEKVMEGAEDALVPVKAEVPKGKYYVTSSWNDWSYTEMTADKEKEGLFFVETKLTRNGGSFNIVRNQDERQTIYPEIPYAGEMDGSPVLGPDDQGRAFSWYLSGTATDLVRIEMQRVHKDDGSVSMDVSWKKVGKGEELWGDAKNLINRTQFFLVGTLGKWKKRHKMTWTGSYYAFDLAVRLGNMESFQILMEGDWNLMVYPPEEESPKGVMLRGPDELGQGLYWTLGKAEDERSGRFEVQLYIAGGRPLRVTWVRK</sequence>
<gene>
    <name evidence="5" type="ORF">ACAT0790_LOCUS44172</name>
</gene>
<evidence type="ECO:0000313" key="5">
    <source>
        <dbReference type="EMBL" id="CAD9167404.1"/>
    </source>
</evidence>
<keyword evidence="2" id="KW-0597">Phosphoprotein</keyword>
<dbReference type="AlphaFoldDB" id="A0A7S1RIZ3"/>
<organism evidence="5">
    <name type="scientific">Alexandrium catenella</name>
    <name type="common">Red tide dinoflagellate</name>
    <name type="synonym">Gonyaulax catenella</name>
    <dbReference type="NCBI Taxonomy" id="2925"/>
    <lineage>
        <taxon>Eukaryota</taxon>
        <taxon>Sar</taxon>
        <taxon>Alveolata</taxon>
        <taxon>Dinophyceae</taxon>
        <taxon>Gonyaulacales</taxon>
        <taxon>Pyrocystaceae</taxon>
        <taxon>Alexandrium</taxon>
    </lineage>
</organism>
<feature type="domain" description="Ketosynthase family 3 (KS3)" evidence="4">
    <location>
        <begin position="1"/>
        <end position="246"/>
    </location>
</feature>
<dbReference type="Gene3D" id="3.40.47.10">
    <property type="match status" value="1"/>
</dbReference>
<dbReference type="PROSITE" id="PS52004">
    <property type="entry name" value="KS3_2"/>
    <property type="match status" value="1"/>
</dbReference>
<comment type="similarity">
    <text evidence="3">Belongs to the thiolase-like superfamily. Beta-ketoacyl-ACP synthases family.</text>
</comment>
<proteinExistence type="inferred from homology"/>
<accession>A0A7S1RIZ3</accession>
<dbReference type="Pfam" id="PF00109">
    <property type="entry name" value="ketoacyl-synt"/>
    <property type="match status" value="1"/>
</dbReference>
<protein>
    <recommendedName>
        <fullName evidence="4">Ketosynthase family 3 (KS3) domain-containing protein</fullName>
    </recommendedName>
</protein>
<dbReference type="SMART" id="SM00825">
    <property type="entry name" value="PKS_KS"/>
    <property type="match status" value="1"/>
</dbReference>
<evidence type="ECO:0000256" key="1">
    <source>
        <dbReference type="ARBA" id="ARBA00022450"/>
    </source>
</evidence>